<evidence type="ECO:0000256" key="10">
    <source>
        <dbReference type="ARBA" id="ARBA00023268"/>
    </source>
</evidence>
<dbReference type="GO" id="GO:0008658">
    <property type="term" value="F:penicillin binding"/>
    <property type="evidence" value="ECO:0007669"/>
    <property type="project" value="InterPro"/>
</dbReference>
<dbReference type="Gene3D" id="1.10.3810.10">
    <property type="entry name" value="Biosynthetic peptidoglycan transglycosylase-like"/>
    <property type="match status" value="1"/>
</dbReference>
<comment type="similarity">
    <text evidence="1">In the C-terminal section; belongs to the transpeptidase family.</text>
</comment>
<feature type="transmembrane region" description="Helical" evidence="15">
    <location>
        <begin position="33"/>
        <end position="57"/>
    </location>
</feature>
<feature type="region of interest" description="Disordered" evidence="14">
    <location>
        <begin position="1"/>
        <end position="23"/>
    </location>
</feature>
<gene>
    <name evidence="17" type="ORF">DES38_104187</name>
</gene>
<dbReference type="GO" id="GO:0008360">
    <property type="term" value="P:regulation of cell shape"/>
    <property type="evidence" value="ECO:0007669"/>
    <property type="project" value="UniProtKB-KW"/>
</dbReference>
<dbReference type="PANTHER" id="PTHR32282">
    <property type="entry name" value="BINDING PROTEIN TRANSPEPTIDASE, PUTATIVE-RELATED"/>
    <property type="match status" value="1"/>
</dbReference>
<dbReference type="InterPro" id="IPR023346">
    <property type="entry name" value="Lysozyme-like_dom_sf"/>
</dbReference>
<evidence type="ECO:0000256" key="6">
    <source>
        <dbReference type="ARBA" id="ARBA00022679"/>
    </source>
</evidence>
<evidence type="ECO:0000256" key="14">
    <source>
        <dbReference type="SAM" id="MobiDB-lite"/>
    </source>
</evidence>
<keyword evidence="15" id="KW-0812">Transmembrane</keyword>
<evidence type="ECO:0000313" key="18">
    <source>
        <dbReference type="Proteomes" id="UP000247922"/>
    </source>
</evidence>
<evidence type="ECO:0000259" key="16">
    <source>
        <dbReference type="PROSITE" id="PS50853"/>
    </source>
</evidence>
<comment type="caution">
    <text evidence="17">The sequence shown here is derived from an EMBL/GenBank/DDBJ whole genome shotgun (WGS) entry which is preliminary data.</text>
</comment>
<feature type="region of interest" description="Disordered" evidence="14">
    <location>
        <begin position="756"/>
        <end position="832"/>
    </location>
</feature>
<evidence type="ECO:0000256" key="12">
    <source>
        <dbReference type="ARBA" id="ARBA00034000"/>
    </source>
</evidence>
<proteinExistence type="inferred from homology"/>
<evidence type="ECO:0000256" key="15">
    <source>
        <dbReference type="SAM" id="Phobius"/>
    </source>
</evidence>
<evidence type="ECO:0000256" key="1">
    <source>
        <dbReference type="ARBA" id="ARBA00007090"/>
    </source>
</evidence>
<dbReference type="Pfam" id="PF00912">
    <property type="entry name" value="Transgly"/>
    <property type="match status" value="1"/>
</dbReference>
<dbReference type="InterPro" id="IPR001460">
    <property type="entry name" value="PCN-bd_Tpept"/>
</dbReference>
<keyword evidence="8" id="KW-0133">Cell shape</keyword>
<dbReference type="Gene3D" id="3.40.710.10">
    <property type="entry name" value="DD-peptidase/beta-lactamase superfamily"/>
    <property type="match status" value="1"/>
</dbReference>
<dbReference type="InterPro" id="IPR013783">
    <property type="entry name" value="Ig-like_fold"/>
</dbReference>
<accession>A0A2V3WF29</accession>
<comment type="similarity">
    <text evidence="2">In the N-terminal section; belongs to the glycosyltransferase 51 family.</text>
</comment>
<dbReference type="GO" id="GO:0030288">
    <property type="term" value="C:outer membrane-bounded periplasmic space"/>
    <property type="evidence" value="ECO:0007669"/>
    <property type="project" value="TreeGrafter"/>
</dbReference>
<keyword evidence="9" id="KW-0573">Peptidoglycan synthesis</keyword>
<evidence type="ECO:0000256" key="5">
    <source>
        <dbReference type="ARBA" id="ARBA00022676"/>
    </source>
</evidence>
<keyword evidence="3" id="KW-0121">Carboxypeptidase</keyword>
<dbReference type="Pfam" id="PF00041">
    <property type="entry name" value="fn3"/>
    <property type="match status" value="1"/>
</dbReference>
<dbReference type="SUPFAM" id="SSF53955">
    <property type="entry name" value="Lysozyme-like"/>
    <property type="match status" value="1"/>
</dbReference>
<keyword evidence="15" id="KW-1133">Transmembrane helix</keyword>
<keyword evidence="5" id="KW-0328">Glycosyltransferase</keyword>
<dbReference type="InterPro" id="IPR036116">
    <property type="entry name" value="FN3_sf"/>
</dbReference>
<keyword evidence="11" id="KW-0961">Cell wall biogenesis/degradation</keyword>
<dbReference type="GO" id="GO:0009002">
    <property type="term" value="F:serine-type D-Ala-D-Ala carboxypeptidase activity"/>
    <property type="evidence" value="ECO:0007669"/>
    <property type="project" value="UniProtKB-EC"/>
</dbReference>
<dbReference type="Gene3D" id="2.60.40.10">
    <property type="entry name" value="Immunoglobulins"/>
    <property type="match status" value="1"/>
</dbReference>
<protein>
    <submittedName>
        <fullName evidence="17">Penicillin-binding protein 1A</fullName>
    </submittedName>
</protein>
<keyword evidence="7" id="KW-0378">Hydrolase</keyword>
<keyword evidence="15" id="KW-0472">Membrane</keyword>
<evidence type="ECO:0000256" key="7">
    <source>
        <dbReference type="ARBA" id="ARBA00022801"/>
    </source>
</evidence>
<sequence length="832" mass="91691">MADNSQSRTAKRQAEQTNKKQVNKKHTSRFKKVMLTIVTLVLIIGLFVAGLFIFYIVRSPELDPDKLSVPASTKVYDQNNELFADLGEEQREKVTYEELPDFLIDAVLATEDVRYFDHFGIDLKRIGGAVLANISDGFGAEGGSTITQQVIKGAFLYPDKTLERKVQEQWLAIQLDAAYSKEAILEMYLNRIFYGSGGYGIKTAARNYFNVEDLNELTLSQAALLAGLPQRPSAYDPTVNPDLAKERMETVLTLMVRHGKITETEKEEALNVEIEDMLNLQSATRTAYTAFLDQVRIELDEKLGIDLYNDGVEVYTTLDPNAQSYVEYLLSEESPVQYPDEELQSGLSVVDTKTGAIQAIGGGRDRTAGGFNMAIQAKRQPGSAIKPVLSYGPAVEYLDWSTYHLMNDDQAYPTQGSSDIKNAGSRYRGWITLRDALTHSSNVVAVKTFDEVGRSNATDFAEQLGMPIPADGLNIRDAIGGSQMSVSSLQMAGAYSAFGNEGLYNEPYAVTKVVFPDGREETLASEPIVAMSEATAYMVTDMMKSVVRNGTGQSAAVSGLPIAGKTGTTNDNVDSWFAGLTTNYTIAVWTGYHEDATRSVPDTSISRQLFKNMITELSKNIETSDFTQPNSVVSVAIEKGSNPAERPSDFTPDDQIVTELFKAGTEPTAVSDAYEQLDPVENLTATYDEETATIDVTWEHESEQDVEYEVTYQQDGNNQSTTTEATNYTINEVVDDTSYTINVTVFSQEDVTLTSETRTIDLQIPAREEEEPDDDEVEEPEQPTEDEEEPDIDQDNGNNGNGNGANDDEEEPEAPIDDEEPVDPPDEVDEAA</sequence>
<dbReference type="InterPro" id="IPR050396">
    <property type="entry name" value="Glycosyltr_51/Transpeptidase"/>
</dbReference>
<dbReference type="GO" id="GO:0006508">
    <property type="term" value="P:proteolysis"/>
    <property type="evidence" value="ECO:0007669"/>
    <property type="project" value="UniProtKB-KW"/>
</dbReference>
<comment type="catalytic activity">
    <reaction evidence="12">
        <text>Preferential cleavage: (Ac)2-L-Lys-D-Ala-|-D-Ala. Also transpeptidation of peptidyl-alanyl moieties that are N-acyl substituents of D-alanine.</text>
        <dbReference type="EC" id="3.4.16.4"/>
    </reaction>
</comment>
<evidence type="ECO:0000313" key="17">
    <source>
        <dbReference type="EMBL" id="PXW91754.1"/>
    </source>
</evidence>
<dbReference type="FunFam" id="1.10.3810.10:FF:000001">
    <property type="entry name" value="Penicillin-binding protein 1A"/>
    <property type="match status" value="1"/>
</dbReference>
<comment type="catalytic activity">
    <reaction evidence="13">
        <text>[GlcNAc-(1-&gt;4)-Mur2Ac(oyl-L-Ala-gamma-D-Glu-L-Lys-D-Ala-D-Ala)](n)-di-trans,octa-cis-undecaprenyl diphosphate + beta-D-GlcNAc-(1-&gt;4)-Mur2Ac(oyl-L-Ala-gamma-D-Glu-L-Lys-D-Ala-D-Ala)-di-trans,octa-cis-undecaprenyl diphosphate = [GlcNAc-(1-&gt;4)-Mur2Ac(oyl-L-Ala-gamma-D-Glu-L-Lys-D-Ala-D-Ala)](n+1)-di-trans,octa-cis-undecaprenyl diphosphate + di-trans,octa-cis-undecaprenyl diphosphate + H(+)</text>
        <dbReference type="Rhea" id="RHEA:23708"/>
        <dbReference type="Rhea" id="RHEA-COMP:9602"/>
        <dbReference type="Rhea" id="RHEA-COMP:9603"/>
        <dbReference type="ChEBI" id="CHEBI:15378"/>
        <dbReference type="ChEBI" id="CHEBI:58405"/>
        <dbReference type="ChEBI" id="CHEBI:60033"/>
        <dbReference type="ChEBI" id="CHEBI:78435"/>
        <dbReference type="EC" id="2.4.99.28"/>
    </reaction>
</comment>
<dbReference type="SUPFAM" id="SSF56601">
    <property type="entry name" value="beta-lactamase/transpeptidase-like"/>
    <property type="match status" value="1"/>
</dbReference>
<organism evidence="17 18">
    <name type="scientific">Streptohalobacillus salinus</name>
    <dbReference type="NCBI Taxonomy" id="621096"/>
    <lineage>
        <taxon>Bacteria</taxon>
        <taxon>Bacillati</taxon>
        <taxon>Bacillota</taxon>
        <taxon>Bacilli</taxon>
        <taxon>Bacillales</taxon>
        <taxon>Bacillaceae</taxon>
        <taxon>Streptohalobacillus</taxon>
    </lineage>
</organism>
<dbReference type="NCBIfam" id="TIGR02074">
    <property type="entry name" value="PBP_1a_fam"/>
    <property type="match status" value="1"/>
</dbReference>
<dbReference type="GO" id="GO:0008955">
    <property type="term" value="F:peptidoglycan glycosyltransferase activity"/>
    <property type="evidence" value="ECO:0007669"/>
    <property type="project" value="UniProtKB-EC"/>
</dbReference>
<dbReference type="InterPro" id="IPR003961">
    <property type="entry name" value="FN3_dom"/>
</dbReference>
<keyword evidence="10" id="KW-0511">Multifunctional enzyme</keyword>
<dbReference type="Pfam" id="PF00905">
    <property type="entry name" value="Transpeptidase"/>
    <property type="match status" value="1"/>
</dbReference>
<evidence type="ECO:0000256" key="9">
    <source>
        <dbReference type="ARBA" id="ARBA00022984"/>
    </source>
</evidence>
<dbReference type="PROSITE" id="PS50853">
    <property type="entry name" value="FN3"/>
    <property type="match status" value="1"/>
</dbReference>
<dbReference type="SUPFAM" id="SSF49265">
    <property type="entry name" value="Fibronectin type III"/>
    <property type="match status" value="1"/>
</dbReference>
<reference evidence="17 18" key="1">
    <citation type="submission" date="2018-05" db="EMBL/GenBank/DDBJ databases">
        <title>Genomic Encyclopedia of Type Strains, Phase IV (KMG-IV): sequencing the most valuable type-strain genomes for metagenomic binning, comparative biology and taxonomic classification.</title>
        <authorList>
            <person name="Goeker M."/>
        </authorList>
    </citation>
    <scope>NUCLEOTIDE SEQUENCE [LARGE SCALE GENOMIC DNA]</scope>
    <source>
        <strain evidence="17 18">DSM 22440</strain>
    </source>
</reference>
<feature type="domain" description="Fibronectin type-III" evidence="16">
    <location>
        <begin position="679"/>
        <end position="765"/>
    </location>
</feature>
<dbReference type="InterPro" id="IPR001264">
    <property type="entry name" value="Glyco_trans_51"/>
</dbReference>
<name>A0A2V3WF29_9BACI</name>
<dbReference type="GO" id="GO:0071555">
    <property type="term" value="P:cell wall organization"/>
    <property type="evidence" value="ECO:0007669"/>
    <property type="project" value="UniProtKB-KW"/>
</dbReference>
<dbReference type="GO" id="GO:0009252">
    <property type="term" value="P:peptidoglycan biosynthetic process"/>
    <property type="evidence" value="ECO:0007669"/>
    <property type="project" value="UniProtKB-KW"/>
</dbReference>
<dbReference type="AlphaFoldDB" id="A0A2V3WF29"/>
<dbReference type="Proteomes" id="UP000247922">
    <property type="component" value="Unassembled WGS sequence"/>
</dbReference>
<evidence type="ECO:0000256" key="8">
    <source>
        <dbReference type="ARBA" id="ARBA00022960"/>
    </source>
</evidence>
<feature type="compositionally biased region" description="Acidic residues" evidence="14">
    <location>
        <begin position="768"/>
        <end position="794"/>
    </location>
</feature>
<dbReference type="InterPro" id="IPR012338">
    <property type="entry name" value="Beta-lactam/transpept-like"/>
</dbReference>
<dbReference type="OrthoDB" id="9766909at2"/>
<evidence type="ECO:0000256" key="4">
    <source>
        <dbReference type="ARBA" id="ARBA00022670"/>
    </source>
</evidence>
<dbReference type="PANTHER" id="PTHR32282:SF29">
    <property type="entry name" value="PENICILLIN-BINDING PROTEIN 1A"/>
    <property type="match status" value="1"/>
</dbReference>
<dbReference type="InterPro" id="IPR036950">
    <property type="entry name" value="PBP_transglycosylase"/>
</dbReference>
<evidence type="ECO:0000256" key="13">
    <source>
        <dbReference type="ARBA" id="ARBA00049902"/>
    </source>
</evidence>
<dbReference type="EMBL" id="QJJR01000004">
    <property type="protein sequence ID" value="PXW91754.1"/>
    <property type="molecule type" value="Genomic_DNA"/>
</dbReference>
<keyword evidence="18" id="KW-1185">Reference proteome</keyword>
<evidence type="ECO:0000256" key="11">
    <source>
        <dbReference type="ARBA" id="ARBA00023316"/>
    </source>
</evidence>
<evidence type="ECO:0000256" key="3">
    <source>
        <dbReference type="ARBA" id="ARBA00022645"/>
    </source>
</evidence>
<dbReference type="CDD" id="cd00063">
    <property type="entry name" value="FN3"/>
    <property type="match status" value="1"/>
</dbReference>
<evidence type="ECO:0000256" key="2">
    <source>
        <dbReference type="ARBA" id="ARBA00007739"/>
    </source>
</evidence>
<feature type="compositionally biased region" description="Acidic residues" evidence="14">
    <location>
        <begin position="806"/>
        <end position="832"/>
    </location>
</feature>
<dbReference type="RefSeq" id="WP_110251051.1">
    <property type="nucleotide sequence ID" value="NZ_QJJR01000004.1"/>
</dbReference>
<keyword evidence="6" id="KW-0808">Transferase</keyword>
<keyword evidence="4" id="KW-0645">Protease</keyword>